<feature type="compositionally biased region" description="Polar residues" evidence="1">
    <location>
        <begin position="327"/>
        <end position="339"/>
    </location>
</feature>
<reference evidence="2 3" key="1">
    <citation type="journal article" date="2015" name="Parasitol. Res.">
        <title>Viruses in close associations with free-living amoebae.</title>
        <authorList>
            <person name="Scheid P."/>
        </authorList>
    </citation>
    <scope>NUCLEOTIDE SEQUENCE [LARGE SCALE GENOMIC DNA]</scope>
    <source>
        <strain evidence="2">KlaHel</strain>
    </source>
</reference>
<feature type="region of interest" description="Disordered" evidence="1">
    <location>
        <begin position="286"/>
        <end position="371"/>
    </location>
</feature>
<dbReference type="EMBL" id="KP136319">
    <property type="protein sequence ID" value="AJF97974.1"/>
    <property type="molecule type" value="Genomic_DNA"/>
</dbReference>
<dbReference type="GeneID" id="23462891"/>
<dbReference type="KEGG" id="vg:23462891"/>
<organism evidence="2 3">
    <name type="scientific">Pandoravirus inopinatum</name>
    <dbReference type="NCBI Taxonomy" id="1605721"/>
    <lineage>
        <taxon>Viruses</taxon>
        <taxon>Pandoravirus</taxon>
    </lineage>
</organism>
<sequence length="371" mass="39190">MVFNHRHRQVAAPLWMQGLHRARTRLVTQAILCGAGDDILRHVLSLMPAGQDATELAHMVSDAARHGRLAIVSAIVEFGLCNDPTPFLLGAAQGDHADVVAWLAARKHTASPPPLWTPSREAVGAAVLLATDRDAVASLLAHYGDLVDISVLLRAAAYCGAAKVMRLLSSHALDWQKALPAALKSHSLPLVRFLVEEKGAAVDPYTFVAALPVLPEIASFVCARWIHSTASGVSTWGAQIRASQPSPRPLAMLYAALPGVCVSSWLLCATYKQADSDAGMPAVCARPSCQTRSTGKRCRDEDGTAFDRLPHEGNATPPRSDPPDATADTSSCRRPSATQGDPPAAALPPVGPPLCPFASAGEKTADISNPK</sequence>
<dbReference type="RefSeq" id="YP_009120209.1">
    <property type="nucleotide sequence ID" value="NC_026440.1"/>
</dbReference>
<evidence type="ECO:0000256" key="1">
    <source>
        <dbReference type="SAM" id="MobiDB-lite"/>
    </source>
</evidence>
<feature type="compositionally biased region" description="Pro residues" evidence="1">
    <location>
        <begin position="345"/>
        <end position="355"/>
    </location>
</feature>
<evidence type="ECO:0000313" key="3">
    <source>
        <dbReference type="Proteomes" id="UP000202511"/>
    </source>
</evidence>
<protein>
    <recommendedName>
        <fullName evidence="4">Ankyrin repeat protein</fullName>
    </recommendedName>
</protein>
<dbReference type="Proteomes" id="UP000202511">
    <property type="component" value="Segment"/>
</dbReference>
<evidence type="ECO:0000313" key="2">
    <source>
        <dbReference type="EMBL" id="AJF97974.1"/>
    </source>
</evidence>
<name>A0A0B5J305_9VIRU</name>
<evidence type="ECO:0008006" key="4">
    <source>
        <dbReference type="Google" id="ProtNLM"/>
    </source>
</evidence>
<accession>A0A0B5J305</accession>
<proteinExistence type="predicted"/>